<name>A0A024X9J9_PLAFC</name>
<dbReference type="EMBL" id="KI927508">
    <property type="protein sequence ID" value="ETW62159.1"/>
    <property type="molecule type" value="Genomic_DNA"/>
</dbReference>
<gene>
    <name evidence="3" type="ORF">PFMC_01949</name>
</gene>
<evidence type="ECO:0000313" key="3">
    <source>
        <dbReference type="EMBL" id="ETW62159.1"/>
    </source>
</evidence>
<reference evidence="3 4" key="2">
    <citation type="submission" date="2013-02" db="EMBL/GenBank/DDBJ databases">
        <title>The Genome Sequence of Plasmodium falciparum CAMP/Malaysia.</title>
        <authorList>
            <consortium name="The Broad Institute Genome Sequencing Platform"/>
            <consortium name="The Broad Institute Genome Sequencing Center for Infectious Disease"/>
            <person name="Neafsey D."/>
            <person name="Cheeseman I."/>
            <person name="Volkman S."/>
            <person name="Adams J."/>
            <person name="Walker B."/>
            <person name="Young S.K."/>
            <person name="Zeng Q."/>
            <person name="Gargeya S."/>
            <person name="Fitzgerald M."/>
            <person name="Haas B."/>
            <person name="Abouelleil A."/>
            <person name="Alvarado L."/>
            <person name="Arachchi H.M."/>
            <person name="Berlin A.M."/>
            <person name="Chapman S.B."/>
            <person name="Dewar J."/>
            <person name="Goldberg J."/>
            <person name="Griggs A."/>
            <person name="Gujja S."/>
            <person name="Hansen M."/>
            <person name="Howarth C."/>
            <person name="Imamovic A."/>
            <person name="Larimer J."/>
            <person name="McCowan C."/>
            <person name="Murphy C."/>
            <person name="Neiman D."/>
            <person name="Pearson M."/>
            <person name="Priest M."/>
            <person name="Roberts A."/>
            <person name="Saif S."/>
            <person name="Shea T."/>
            <person name="Sisk P."/>
            <person name="Sykes S."/>
            <person name="Wortman J."/>
            <person name="Nusbaum C."/>
            <person name="Birren B."/>
        </authorList>
    </citation>
    <scope>NUCLEOTIDE SEQUENCE [LARGE SCALE GENOMIC DNA]</scope>
    <source>
        <strain evidence="3 4">CAMP/Malaysia</strain>
    </source>
</reference>
<proteinExistence type="predicted"/>
<dbReference type="Proteomes" id="UP000030694">
    <property type="component" value="Unassembled WGS sequence"/>
</dbReference>
<sequence length="1090" mass="129426">MNEETTTRTLLDIPGYYYDKKKNRYFLINNELKKELKKEEFNKSVNNAKKKNRDTNNAETKKWGKKKFHQIHGIKEMKKKKKNANNNKLNNNIKNYNEEDGINTIYTKKKSYNIINSKETKLELINNELNFLKKNICENQNIFNLIKRIKNYNFKEDSILSLPPIFINSNSCEYIQVEDLCEYSSNKNSFCHKENDCLDILKSPRSFNNKRTDNIDVSLNDYNYFNSSQKLIDKYKRKNKNEFDNFNKNESFDTYRKYRKNSIFSNQTDEYNVSNYNYTNKKYYCDNKYNLTYCKNGNNMFSCINPDYIEENLLIPKLYGRTYEKLNSCNIKNIKSKIRVNRYKANFYYFYNNTYDAFALEANNTSREMNMNNNNDNDANNDSNDNNNNNNNNNNSNIYNNNIYNNNIYNNNIYNNNIYNNNSGRHFISFNNISSDTIYQEMEVQSLEDSHMPIGHLDAVTNETRISKTHKPSESFFHLFSNPQYDDIVFSTTKENNFSFSLGAIDMNNFVQKNKKSSIYDVIHENVYYSTDTKYLCSYSKEKSELLCISPQILSHFNIFNGEYVAYSSYPNTKDEKSLLCLLSIKSFFQCNPKIEIYSFPGEVNYFKLFPSIQSDNYNNNNYSLHPTSDDYSFYHNNEIDKIFICGSYPCFSFSTLKNNVTYCIWDSKKLKVQDLLSMNEDLTSYIENIINGKQFNVYQQFENNSQKKLRLFSSKKRKKKISKEQNKNQHETFTDELYENNTKMNNDNKIKFCKKESYNESDLYKGNSEHFKNVHGTFNNKKTHDYSYRHFDNNNNNNNNNYNPKKSPNSANSIEKIKNKCYFSYNHSSQSSLKYNYNDNKKKGICCENIKKSDNNIFLCCNTEYLYLCDLRCNLLNTISKLKPNEGYVNKIYSLNNNVQYVSSKTNNHIGLYDMRYINYKHNDETKSNLIVSYERFIDNDNLKKHLNDFYVIDNEQYIVSLDTYTSSVYIYDIMGTTTKIINLDGNSEYSKNNVLHCYTNLSKIPYIYSCRKYDDYYYNYYKQKIYETKATDSKYVNHFNPMKSYPKKDLFIGLNVQSILPLFYIKQKYNKHNFISINEGGFICTINI</sequence>
<organism evidence="3 4">
    <name type="scientific">Plasmodium falciparum (isolate Camp / Malaysia)</name>
    <dbReference type="NCBI Taxonomy" id="5835"/>
    <lineage>
        <taxon>Eukaryota</taxon>
        <taxon>Sar</taxon>
        <taxon>Alveolata</taxon>
        <taxon>Apicomplexa</taxon>
        <taxon>Aconoidasida</taxon>
        <taxon>Haemosporida</taxon>
        <taxon>Plasmodiidae</taxon>
        <taxon>Plasmodium</taxon>
        <taxon>Plasmodium (Laverania)</taxon>
    </lineage>
</organism>
<evidence type="ECO:0000313" key="4">
    <source>
        <dbReference type="Proteomes" id="UP000030694"/>
    </source>
</evidence>
<keyword evidence="1" id="KW-0175">Coiled coil</keyword>
<dbReference type="SUPFAM" id="SSF101898">
    <property type="entry name" value="NHL repeat"/>
    <property type="match status" value="1"/>
</dbReference>
<protein>
    <submittedName>
        <fullName evidence="3">Uncharacterized protein</fullName>
    </submittedName>
</protein>
<evidence type="ECO:0000256" key="1">
    <source>
        <dbReference type="SAM" id="Coils"/>
    </source>
</evidence>
<feature type="compositionally biased region" description="Low complexity" evidence="2">
    <location>
        <begin position="372"/>
        <end position="398"/>
    </location>
</feature>
<feature type="region of interest" description="Disordered" evidence="2">
    <location>
        <begin position="368"/>
        <end position="398"/>
    </location>
</feature>
<dbReference type="OMA" id="YIAYSSY"/>
<dbReference type="OrthoDB" id="371103at2759"/>
<reference evidence="3 4" key="1">
    <citation type="submission" date="2013-02" db="EMBL/GenBank/DDBJ databases">
        <title>The Genome Annotation of Plasmodium falciparum CAMP/Malaysia.</title>
        <authorList>
            <consortium name="The Broad Institute Genome Sequencing Platform"/>
            <consortium name="The Broad Institute Genome Sequencing Center for Infectious Disease"/>
            <person name="Neafsey D."/>
            <person name="Hoffman S."/>
            <person name="Volkman S."/>
            <person name="Rosenthal P."/>
            <person name="Walker B."/>
            <person name="Young S.K."/>
            <person name="Zeng Q."/>
            <person name="Gargeya S."/>
            <person name="Fitzgerald M."/>
            <person name="Haas B."/>
            <person name="Abouelleil A."/>
            <person name="Allen A.W."/>
            <person name="Alvarado L."/>
            <person name="Arachchi H.M."/>
            <person name="Berlin A.M."/>
            <person name="Chapman S.B."/>
            <person name="Gainer-Dewar J."/>
            <person name="Goldberg J."/>
            <person name="Griggs A."/>
            <person name="Gujja S."/>
            <person name="Hansen M."/>
            <person name="Howarth C."/>
            <person name="Imamovic A."/>
            <person name="Ireland A."/>
            <person name="Larimer J."/>
            <person name="McCowan C."/>
            <person name="Murphy C."/>
            <person name="Pearson M."/>
            <person name="Poon T.W."/>
            <person name="Priest M."/>
            <person name="Roberts A."/>
            <person name="Saif S."/>
            <person name="Shea T."/>
            <person name="Sisk P."/>
            <person name="Sykes S."/>
            <person name="Wortman J."/>
            <person name="Nusbaum C."/>
            <person name="Birren B."/>
        </authorList>
    </citation>
    <scope>NUCLEOTIDE SEQUENCE [LARGE SCALE GENOMIC DNA]</scope>
    <source>
        <strain evidence="3 4">CAMP/Malaysia</strain>
    </source>
</reference>
<feature type="coiled-coil region" evidence="1">
    <location>
        <begin position="38"/>
        <end position="135"/>
    </location>
</feature>
<dbReference type="AlphaFoldDB" id="A0A024X9J9"/>
<accession>A0A024X9J9</accession>
<evidence type="ECO:0000256" key="2">
    <source>
        <dbReference type="SAM" id="MobiDB-lite"/>
    </source>
</evidence>